<evidence type="ECO:0000256" key="1">
    <source>
        <dbReference type="ARBA" id="ARBA00001946"/>
    </source>
</evidence>
<dbReference type="EMBL" id="MPUH01000084">
    <property type="protein sequence ID" value="OMJ91295.1"/>
    <property type="molecule type" value="Genomic_DNA"/>
</dbReference>
<keyword evidence="15" id="KW-1185">Reference proteome</keyword>
<evidence type="ECO:0000256" key="13">
    <source>
        <dbReference type="ARBA" id="ARBA00043219"/>
    </source>
</evidence>
<name>A0A1R2CQN3_9CILI</name>
<proteinExistence type="inferred from homology"/>
<evidence type="ECO:0000256" key="12">
    <source>
        <dbReference type="ARBA" id="ARBA00043086"/>
    </source>
</evidence>
<sequence>MTSEISMAQQSEWSDVIPKPEYSQKVKIGKINYLPQFEEMMKYFRSVHDNKEYSERALNLTTNLLKACPGFYTGWHYRAELLDILKKNLDEELVFLSSLSLRNHKNYQIWNYRRELIKKIGSCEGEIDFLNIVLDIDCKNIHVWGYRQWLITTFNLWDQEYEYVAKLLDEDPYNNSAWSQRYFLESHSQFYKTSEFEKKNLEFVLEHCKNIDNECPYNYLKVYYCQELKERIMQGLVDIAKDKGFSRFLLQNLGFLYEKDAKGEMCDIVYKKLAKIDFMRKGYWNWKVRRTVRKNIQRTDNDIWVCRALRDNEEYYNPIYNYYKYSAPQ</sequence>
<dbReference type="PANTHER" id="PTHR11129">
    <property type="entry name" value="PROTEIN FARNESYLTRANSFERASE ALPHA SUBUNIT/RAB GERANYLGERANYL TRANSFERASE ALPHA SUBUNIT"/>
    <property type="match status" value="1"/>
</dbReference>
<dbReference type="InterPro" id="IPR002088">
    <property type="entry name" value="Prenyl_trans_a"/>
</dbReference>
<dbReference type="EC" id="2.5.1.59" evidence="3"/>
<dbReference type="PROSITE" id="PS51147">
    <property type="entry name" value="PFTA"/>
    <property type="match status" value="3"/>
</dbReference>
<protein>
    <recommendedName>
        <fullName evidence="9">Protein farnesyltransferase/geranylgeranyltransferase type-1 subunit alpha</fullName>
        <ecNumber evidence="4">2.5.1.58</ecNumber>
        <ecNumber evidence="3">2.5.1.59</ecNumber>
    </recommendedName>
    <alternativeName>
        <fullName evidence="12">CAAX farnesyltransferase subunit alpha</fullName>
    </alternativeName>
    <alternativeName>
        <fullName evidence="11">FTase-alpha</fullName>
    </alternativeName>
    <alternativeName>
        <fullName evidence="10">Ras proteins prenyltransferase subunit alpha</fullName>
    </alternativeName>
    <alternativeName>
        <fullName evidence="13">Type I protein geranyl-geranyltransferase subunit alpha</fullName>
    </alternativeName>
</protein>
<dbReference type="GO" id="GO:0004662">
    <property type="term" value="F:CAAX-protein geranylgeranyltransferase activity"/>
    <property type="evidence" value="ECO:0007669"/>
    <property type="project" value="UniProtKB-EC"/>
</dbReference>
<evidence type="ECO:0000256" key="8">
    <source>
        <dbReference type="ARBA" id="ARBA00022842"/>
    </source>
</evidence>
<organism evidence="14 15">
    <name type="scientific">Stentor coeruleus</name>
    <dbReference type="NCBI Taxonomy" id="5963"/>
    <lineage>
        <taxon>Eukaryota</taxon>
        <taxon>Sar</taxon>
        <taxon>Alveolata</taxon>
        <taxon>Ciliophora</taxon>
        <taxon>Postciliodesmatophora</taxon>
        <taxon>Heterotrichea</taxon>
        <taxon>Heterotrichida</taxon>
        <taxon>Stentoridae</taxon>
        <taxon>Stentor</taxon>
    </lineage>
</organism>
<evidence type="ECO:0000256" key="10">
    <source>
        <dbReference type="ARBA" id="ARBA00041392"/>
    </source>
</evidence>
<dbReference type="AlphaFoldDB" id="A0A1R2CQN3"/>
<dbReference type="GO" id="GO:0004660">
    <property type="term" value="F:protein farnesyltransferase activity"/>
    <property type="evidence" value="ECO:0007669"/>
    <property type="project" value="UniProtKB-EC"/>
</dbReference>
<dbReference type="SUPFAM" id="SSF48439">
    <property type="entry name" value="Protein prenylyltransferase"/>
    <property type="match status" value="1"/>
</dbReference>
<gene>
    <name evidence="14" type="ORF">SteCoe_6186</name>
</gene>
<evidence type="ECO:0000256" key="3">
    <source>
        <dbReference type="ARBA" id="ARBA00012700"/>
    </source>
</evidence>
<dbReference type="GO" id="GO:0005953">
    <property type="term" value="C:CAAX-protein geranylgeranyltransferase complex"/>
    <property type="evidence" value="ECO:0007669"/>
    <property type="project" value="TreeGrafter"/>
</dbReference>
<evidence type="ECO:0000256" key="9">
    <source>
        <dbReference type="ARBA" id="ARBA00040965"/>
    </source>
</evidence>
<dbReference type="GO" id="GO:0005965">
    <property type="term" value="C:protein farnesyltransferase complex"/>
    <property type="evidence" value="ECO:0007669"/>
    <property type="project" value="TreeGrafter"/>
</dbReference>
<evidence type="ECO:0000256" key="6">
    <source>
        <dbReference type="ARBA" id="ARBA00022679"/>
    </source>
</evidence>
<accession>A0A1R2CQN3</accession>
<evidence type="ECO:0000256" key="11">
    <source>
        <dbReference type="ARBA" id="ARBA00042436"/>
    </source>
</evidence>
<evidence type="ECO:0000313" key="14">
    <source>
        <dbReference type="EMBL" id="OMJ91295.1"/>
    </source>
</evidence>
<evidence type="ECO:0000256" key="7">
    <source>
        <dbReference type="ARBA" id="ARBA00022737"/>
    </source>
</evidence>
<reference evidence="14 15" key="1">
    <citation type="submission" date="2016-11" db="EMBL/GenBank/DDBJ databases">
        <title>The macronuclear genome of Stentor coeruleus: a giant cell with tiny introns.</title>
        <authorList>
            <person name="Slabodnick M."/>
            <person name="Ruby J.G."/>
            <person name="Reiff S.B."/>
            <person name="Swart E.C."/>
            <person name="Gosai S."/>
            <person name="Prabakaran S."/>
            <person name="Witkowska E."/>
            <person name="Larue G.E."/>
            <person name="Fisher S."/>
            <person name="Freeman R.M."/>
            <person name="Gunawardena J."/>
            <person name="Chu W."/>
            <person name="Stover N.A."/>
            <person name="Gregory B.D."/>
            <person name="Nowacki M."/>
            <person name="Derisi J."/>
            <person name="Roy S.W."/>
            <person name="Marshall W.F."/>
            <person name="Sood P."/>
        </authorList>
    </citation>
    <scope>NUCLEOTIDE SEQUENCE [LARGE SCALE GENOMIC DNA]</scope>
    <source>
        <strain evidence="14">WM001</strain>
    </source>
</reference>
<dbReference type="Pfam" id="PF01239">
    <property type="entry name" value="PPTA"/>
    <property type="match status" value="4"/>
</dbReference>
<evidence type="ECO:0000256" key="4">
    <source>
        <dbReference type="ARBA" id="ARBA00012702"/>
    </source>
</evidence>
<comment type="caution">
    <text evidence="14">The sequence shown here is derived from an EMBL/GenBank/DDBJ whole genome shotgun (WGS) entry which is preliminary data.</text>
</comment>
<dbReference type="EC" id="2.5.1.58" evidence="4"/>
<comment type="cofactor">
    <cofactor evidence="1">
        <name>Mg(2+)</name>
        <dbReference type="ChEBI" id="CHEBI:18420"/>
    </cofactor>
</comment>
<dbReference type="Proteomes" id="UP000187209">
    <property type="component" value="Unassembled WGS sequence"/>
</dbReference>
<evidence type="ECO:0000313" key="15">
    <source>
        <dbReference type="Proteomes" id="UP000187209"/>
    </source>
</evidence>
<dbReference type="Gene3D" id="1.25.40.120">
    <property type="entry name" value="Protein prenylyltransferase"/>
    <property type="match status" value="1"/>
</dbReference>
<evidence type="ECO:0000256" key="2">
    <source>
        <dbReference type="ARBA" id="ARBA00006734"/>
    </source>
</evidence>
<dbReference type="PANTHER" id="PTHR11129:SF1">
    <property type="entry name" value="PROTEIN FARNESYLTRANSFERASE_GERANYLGERANYLTRANSFERASE TYPE-1 SUBUNIT ALPHA"/>
    <property type="match status" value="1"/>
</dbReference>
<comment type="similarity">
    <text evidence="2">Belongs to the protein prenyltransferase subunit alpha family.</text>
</comment>
<dbReference type="OrthoDB" id="272289at2759"/>
<keyword evidence="6" id="KW-0808">Transferase</keyword>
<keyword evidence="5" id="KW-0637">Prenyltransferase</keyword>
<keyword evidence="8" id="KW-0460">Magnesium</keyword>
<keyword evidence="7" id="KW-0677">Repeat</keyword>
<evidence type="ECO:0000256" key="5">
    <source>
        <dbReference type="ARBA" id="ARBA00022602"/>
    </source>
</evidence>